<evidence type="ECO:0000256" key="9">
    <source>
        <dbReference type="SAM" id="MobiDB-lite"/>
    </source>
</evidence>
<keyword evidence="13" id="KW-1185">Reference proteome</keyword>
<dbReference type="SUPFAM" id="SSF55874">
    <property type="entry name" value="ATPase domain of HSP90 chaperone/DNA topoisomerase II/histidine kinase"/>
    <property type="match status" value="1"/>
</dbReference>
<keyword evidence="8" id="KW-0902">Two-component regulatory system</keyword>
<accession>C7MG01</accession>
<evidence type="ECO:0000256" key="5">
    <source>
        <dbReference type="ARBA" id="ARBA00022741"/>
    </source>
</evidence>
<dbReference type="CDD" id="cd16917">
    <property type="entry name" value="HATPase_UhpB-NarQ-NarX-like"/>
    <property type="match status" value="1"/>
</dbReference>
<dbReference type="EC" id="2.7.13.3" evidence="2"/>
<feature type="transmembrane region" description="Helical" evidence="10">
    <location>
        <begin position="153"/>
        <end position="176"/>
    </location>
</feature>
<dbReference type="PANTHER" id="PTHR24421:SF10">
    <property type="entry name" value="NITRATE_NITRITE SENSOR PROTEIN NARQ"/>
    <property type="match status" value="1"/>
</dbReference>
<evidence type="ECO:0000256" key="8">
    <source>
        <dbReference type="ARBA" id="ARBA00023012"/>
    </source>
</evidence>
<evidence type="ECO:0000259" key="11">
    <source>
        <dbReference type="Pfam" id="PF07730"/>
    </source>
</evidence>
<evidence type="ECO:0000256" key="4">
    <source>
        <dbReference type="ARBA" id="ARBA00022679"/>
    </source>
</evidence>
<dbReference type="GO" id="GO:0016020">
    <property type="term" value="C:membrane"/>
    <property type="evidence" value="ECO:0007669"/>
    <property type="project" value="InterPro"/>
</dbReference>
<dbReference type="OrthoDB" id="227596at2"/>
<reference evidence="12 13" key="1">
    <citation type="journal article" date="2009" name="Stand. Genomic Sci.">
        <title>Complete genome sequence of Brachybacterium faecium type strain (Schefferle 6-10).</title>
        <authorList>
            <person name="Lapidus A."/>
            <person name="Pukall R."/>
            <person name="Labuttii K."/>
            <person name="Copeland A."/>
            <person name="Del Rio T.G."/>
            <person name="Nolan M."/>
            <person name="Chen F."/>
            <person name="Lucas S."/>
            <person name="Tice H."/>
            <person name="Cheng J.F."/>
            <person name="Bruce D."/>
            <person name="Goodwin L."/>
            <person name="Pitluck S."/>
            <person name="Rohde M."/>
            <person name="Goker M."/>
            <person name="Pati A."/>
            <person name="Ivanova N."/>
            <person name="Mavrommatis K."/>
            <person name="Chen A."/>
            <person name="Palaniappan K."/>
            <person name="D'haeseleer P."/>
            <person name="Chain P."/>
            <person name="Bristow J."/>
            <person name="Eisen J.A."/>
            <person name="Markowitz V."/>
            <person name="Hugenholtz P."/>
            <person name="Kyrpides N.C."/>
            <person name="Klenk H.P."/>
        </authorList>
    </citation>
    <scope>NUCLEOTIDE SEQUENCE [LARGE SCALE GENOMIC DNA]</scope>
    <source>
        <strain evidence="13">ATCC 43885 / DSM 4810 / JCM 11609 / LMG 19847 / NBRC 14762 / NCIMB 9860 / 6-10</strain>
    </source>
</reference>
<keyword evidence="10" id="KW-0472">Membrane</keyword>
<feature type="domain" description="Signal transduction histidine kinase subgroup 3 dimerisation and phosphoacceptor" evidence="11">
    <location>
        <begin position="221"/>
        <end position="286"/>
    </location>
</feature>
<dbReference type="InterPro" id="IPR050482">
    <property type="entry name" value="Sensor_HK_TwoCompSys"/>
</dbReference>
<feature type="transmembrane region" description="Helical" evidence="10">
    <location>
        <begin position="88"/>
        <end position="109"/>
    </location>
</feature>
<keyword evidence="6 12" id="KW-0418">Kinase</keyword>
<keyword evidence="10" id="KW-0812">Transmembrane</keyword>
<evidence type="ECO:0000256" key="10">
    <source>
        <dbReference type="SAM" id="Phobius"/>
    </source>
</evidence>
<dbReference type="Pfam" id="PF07730">
    <property type="entry name" value="HisKA_3"/>
    <property type="match status" value="1"/>
</dbReference>
<evidence type="ECO:0000256" key="2">
    <source>
        <dbReference type="ARBA" id="ARBA00012438"/>
    </source>
</evidence>
<dbReference type="Gene3D" id="3.30.565.10">
    <property type="entry name" value="Histidine kinase-like ATPase, C-terminal domain"/>
    <property type="match status" value="1"/>
</dbReference>
<feature type="transmembrane region" description="Helical" evidence="10">
    <location>
        <begin position="20"/>
        <end position="45"/>
    </location>
</feature>
<dbReference type="HOGENOM" id="CLU_000445_20_1_11"/>
<gene>
    <name evidence="12" type="ordered locus">Bfae_02410</name>
</gene>
<dbReference type="GO" id="GO:0046983">
    <property type="term" value="F:protein dimerization activity"/>
    <property type="evidence" value="ECO:0007669"/>
    <property type="project" value="InterPro"/>
</dbReference>
<feature type="region of interest" description="Disordered" evidence="9">
    <location>
        <begin position="374"/>
        <end position="397"/>
    </location>
</feature>
<feature type="transmembrane region" description="Helical" evidence="10">
    <location>
        <begin position="121"/>
        <end position="141"/>
    </location>
</feature>
<dbReference type="KEGG" id="bfa:Bfae_02410"/>
<dbReference type="Proteomes" id="UP000001919">
    <property type="component" value="Chromosome"/>
</dbReference>
<dbReference type="GO" id="GO:0000155">
    <property type="term" value="F:phosphorelay sensor kinase activity"/>
    <property type="evidence" value="ECO:0007669"/>
    <property type="project" value="InterPro"/>
</dbReference>
<evidence type="ECO:0000313" key="13">
    <source>
        <dbReference type="Proteomes" id="UP000001919"/>
    </source>
</evidence>
<dbReference type="AlphaFoldDB" id="C7MG01"/>
<dbReference type="eggNOG" id="COG4585">
    <property type="taxonomic scope" value="Bacteria"/>
</dbReference>
<name>C7MG01_BRAFD</name>
<dbReference type="Gene3D" id="1.20.5.1930">
    <property type="match status" value="1"/>
</dbReference>
<evidence type="ECO:0000256" key="7">
    <source>
        <dbReference type="ARBA" id="ARBA00022840"/>
    </source>
</evidence>
<sequence length="428" mass="45329">MTAPAPSAPVTPSVRAPRAWATAGAQTLLSLVVGLFLLLIVFGELLVEFADDPPDALVAMHGLDLVVGLVLSLAIGPLRFVPAGRAQAVLHLVIAAAGGISSFALPASAIALYRLGLRRRLLLDGTALALITLTTTAWENLSMRLRHEELTTLHLVTLGVMLLGALVPLLLGRVVGTRHELIRSLRERAASADRERETAQREATALRRGHDAEVARVRAEERAALARDMHDSVSHHLAAIAMHAGAIAYREDLPPETLRRTAGTVRDAAQQANRELREVLVALRTGSDDSPLATIPTLQETVDRAHAAGQEATLELQGLAPDALEQLGRGTVVALTRILSEALTNAAKHAPGTPVRAVLSRREDLVVLTVANPLSPGATEDGATAEAGQAPSTGHGLIGVEERARLLGGGARWSSAAQTFEMEAWMPW</sequence>
<proteinExistence type="predicted"/>
<comment type="catalytic activity">
    <reaction evidence="1">
        <text>ATP + protein L-histidine = ADP + protein N-phospho-L-histidine.</text>
        <dbReference type="EC" id="2.7.13.3"/>
    </reaction>
</comment>
<keyword evidence="7" id="KW-0067">ATP-binding</keyword>
<evidence type="ECO:0000256" key="3">
    <source>
        <dbReference type="ARBA" id="ARBA00022553"/>
    </source>
</evidence>
<feature type="compositionally biased region" description="Low complexity" evidence="9">
    <location>
        <begin position="377"/>
        <end position="390"/>
    </location>
</feature>
<evidence type="ECO:0000313" key="12">
    <source>
        <dbReference type="EMBL" id="ACU84119.1"/>
    </source>
</evidence>
<dbReference type="PATRIC" id="fig|446465.5.peg.240"/>
<dbReference type="InterPro" id="IPR036890">
    <property type="entry name" value="HATPase_C_sf"/>
</dbReference>
<keyword evidence="4" id="KW-0808">Transferase</keyword>
<dbReference type="GO" id="GO:0005524">
    <property type="term" value="F:ATP binding"/>
    <property type="evidence" value="ECO:0007669"/>
    <property type="project" value="UniProtKB-KW"/>
</dbReference>
<evidence type="ECO:0000256" key="6">
    <source>
        <dbReference type="ARBA" id="ARBA00022777"/>
    </source>
</evidence>
<keyword evidence="5" id="KW-0547">Nucleotide-binding</keyword>
<dbReference type="InterPro" id="IPR011712">
    <property type="entry name" value="Sig_transdc_His_kin_sub3_dim/P"/>
</dbReference>
<keyword evidence="10" id="KW-1133">Transmembrane helix</keyword>
<feature type="transmembrane region" description="Helical" evidence="10">
    <location>
        <begin position="57"/>
        <end position="76"/>
    </location>
</feature>
<organism evidence="12 13">
    <name type="scientific">Brachybacterium faecium (strain ATCC 43885 / DSM 4810 / JCM 11609 / LMG 19847 / NBRC 14762 / NCIMB 9860 / 6-10)</name>
    <dbReference type="NCBI Taxonomy" id="446465"/>
    <lineage>
        <taxon>Bacteria</taxon>
        <taxon>Bacillati</taxon>
        <taxon>Actinomycetota</taxon>
        <taxon>Actinomycetes</taxon>
        <taxon>Micrococcales</taxon>
        <taxon>Dermabacteraceae</taxon>
        <taxon>Brachybacterium</taxon>
    </lineage>
</organism>
<keyword evidence="3" id="KW-0597">Phosphoprotein</keyword>
<dbReference type="STRING" id="446465.Bfae_02410"/>
<dbReference type="PANTHER" id="PTHR24421">
    <property type="entry name" value="NITRATE/NITRITE SENSOR PROTEIN NARX-RELATED"/>
    <property type="match status" value="1"/>
</dbReference>
<evidence type="ECO:0000256" key="1">
    <source>
        <dbReference type="ARBA" id="ARBA00000085"/>
    </source>
</evidence>
<protein>
    <recommendedName>
        <fullName evidence="2">histidine kinase</fullName>
        <ecNumber evidence="2">2.7.13.3</ecNumber>
    </recommendedName>
</protein>
<dbReference type="EMBL" id="CP001643">
    <property type="protein sequence ID" value="ACU84119.1"/>
    <property type="molecule type" value="Genomic_DNA"/>
</dbReference>